<dbReference type="EMBL" id="CP047491">
    <property type="protein sequence ID" value="QHQ38732.1"/>
    <property type="molecule type" value="Genomic_DNA"/>
</dbReference>
<evidence type="ECO:0000313" key="2">
    <source>
        <dbReference type="EMBL" id="MBB5210836.1"/>
    </source>
</evidence>
<reference evidence="3 4" key="1">
    <citation type="submission" date="2020-01" db="EMBL/GenBank/DDBJ databases">
        <title>The possibility of degradation of plastic by Microbulbifer hydrolyticus IRE-31.</title>
        <authorList>
            <person name="Liu L."/>
        </authorList>
    </citation>
    <scope>NUCLEOTIDE SEQUENCE [LARGE SCALE GENOMIC DNA]</scope>
    <source>
        <strain evidence="3 4">IRE-31</strain>
    </source>
</reference>
<dbReference type="Pfam" id="PF14315">
    <property type="entry name" value="DUF4380"/>
    <property type="match status" value="1"/>
</dbReference>
<dbReference type="RefSeq" id="WP_161858060.1">
    <property type="nucleotide sequence ID" value="NZ_CP047491.1"/>
</dbReference>
<dbReference type="InterPro" id="IPR025488">
    <property type="entry name" value="DUF4380"/>
</dbReference>
<dbReference type="AlphaFoldDB" id="A0A6P1TDE6"/>
<gene>
    <name evidence="3" type="ORF">GTQ55_06835</name>
    <name evidence="2" type="ORF">HNQ53_001024</name>
</gene>
<sequence length="302" mass="32836">MLLERLKKSTVTIGLSALLAASASAAEDQTIRLSKDSLKLALDPSYGGRITEFWYGDRDLLAVPDPGENSFGSTFWLSPQALWDWPPIPEHDIAPYTVASKDMDSATVTSAYGAGARVSKTITLNSGQSATVHYRIDTDKAFPEIAAWEITRVPNQGLAFAPVTTDSVKTVRGKVAYELNNDTLWLPMDIGAPLVEGKVVANGTEGWLAYALDGLLYLKIYPEVPLREMATGEGDIELYLSGEKPYLELEVQSAARSLASGESMSWSVDWLVLPIPENLEVRSGSPTLLQFVRDQVELASAP</sequence>
<feature type="chain" id="PRO_5044645700" evidence="1">
    <location>
        <begin position="26"/>
        <end position="302"/>
    </location>
</feature>
<evidence type="ECO:0000313" key="4">
    <source>
        <dbReference type="Proteomes" id="UP000464675"/>
    </source>
</evidence>
<proteinExistence type="predicted"/>
<evidence type="ECO:0000256" key="1">
    <source>
        <dbReference type="SAM" id="SignalP"/>
    </source>
</evidence>
<accession>A0A6P1TDE6</accession>
<keyword evidence="4" id="KW-1185">Reference proteome</keyword>
<dbReference type="Proteomes" id="UP000464675">
    <property type="component" value="Chromosome"/>
</dbReference>
<keyword evidence="1" id="KW-0732">Signal</keyword>
<dbReference type="OrthoDB" id="6384861at2"/>
<name>A0A6P1TDE6_9GAMM</name>
<protein>
    <submittedName>
        <fullName evidence="3">DUF4380 domain-containing protein</fullName>
    </submittedName>
</protein>
<dbReference type="EMBL" id="JACHHR010000001">
    <property type="protein sequence ID" value="MBB5210836.1"/>
    <property type="molecule type" value="Genomic_DNA"/>
</dbReference>
<organism evidence="2 5">
    <name type="scientific">Microbulbifer hydrolyticus</name>
    <dbReference type="NCBI Taxonomy" id="48074"/>
    <lineage>
        <taxon>Bacteria</taxon>
        <taxon>Pseudomonadati</taxon>
        <taxon>Pseudomonadota</taxon>
        <taxon>Gammaproteobacteria</taxon>
        <taxon>Cellvibrionales</taxon>
        <taxon>Microbulbiferaceae</taxon>
        <taxon>Microbulbifer</taxon>
    </lineage>
</organism>
<feature type="signal peptide" evidence="1">
    <location>
        <begin position="1"/>
        <end position="25"/>
    </location>
</feature>
<evidence type="ECO:0000313" key="5">
    <source>
        <dbReference type="Proteomes" id="UP000563601"/>
    </source>
</evidence>
<evidence type="ECO:0000313" key="3">
    <source>
        <dbReference type="EMBL" id="QHQ38732.1"/>
    </source>
</evidence>
<reference evidence="2 5" key="2">
    <citation type="submission" date="2020-08" db="EMBL/GenBank/DDBJ databases">
        <title>Genomic Encyclopedia of Type Strains, Phase IV (KMG-IV): sequencing the most valuable type-strain genomes for metagenomic binning, comparative biology and taxonomic classification.</title>
        <authorList>
            <person name="Goeker M."/>
        </authorList>
    </citation>
    <scope>NUCLEOTIDE SEQUENCE [LARGE SCALE GENOMIC DNA]</scope>
    <source>
        <strain evidence="2 5">DSM 11525</strain>
    </source>
</reference>
<dbReference type="Proteomes" id="UP000563601">
    <property type="component" value="Unassembled WGS sequence"/>
</dbReference>